<dbReference type="Pfam" id="PF26639">
    <property type="entry name" value="Het-6_barrel"/>
    <property type="match status" value="1"/>
</dbReference>
<dbReference type="OrthoDB" id="2288928at2759"/>
<dbReference type="InterPro" id="IPR052895">
    <property type="entry name" value="HetReg/Transcr_Mod"/>
</dbReference>
<dbReference type="Proteomes" id="UP000078544">
    <property type="component" value="Unassembled WGS sequence"/>
</dbReference>
<evidence type="ECO:0000313" key="3">
    <source>
        <dbReference type="Proteomes" id="UP000078544"/>
    </source>
</evidence>
<comment type="caution">
    <text evidence="2">The sequence shown here is derived from an EMBL/GenBank/DDBJ whole genome shotgun (WGS) entry which is preliminary data.</text>
</comment>
<reference evidence="2 3" key="1">
    <citation type="journal article" date="2016" name="Genome Biol. Evol.">
        <title>Divergent and convergent evolution of fungal pathogenicity.</title>
        <authorList>
            <person name="Shang Y."/>
            <person name="Xiao G."/>
            <person name="Zheng P."/>
            <person name="Cen K."/>
            <person name="Zhan S."/>
            <person name="Wang C."/>
        </authorList>
    </citation>
    <scope>NUCLEOTIDE SEQUENCE [LARGE SCALE GENOMIC DNA]</scope>
    <source>
        <strain evidence="2 3">RCEF 2490</strain>
    </source>
</reference>
<dbReference type="PANTHER" id="PTHR24148:SF64">
    <property type="entry name" value="HETEROKARYON INCOMPATIBILITY DOMAIN-CONTAINING PROTEIN"/>
    <property type="match status" value="1"/>
</dbReference>
<dbReference type="PANTHER" id="PTHR24148">
    <property type="entry name" value="ANKYRIN REPEAT DOMAIN-CONTAINING PROTEIN 39 HOMOLOG-RELATED"/>
    <property type="match status" value="1"/>
</dbReference>
<dbReference type="STRING" id="1081109.A0A168EPS8"/>
<sequence>MERSSQVALMKEMNSRSERTAIWLGPKPGFDWRCLATHRSDIVVFRHQNPNAENTIDIPVKSYSETCHVSAELPGWDDRLWSDLRRLMGTRWFSRIWVIQEVVLSSKGPIILHGKPIFSWERLAWAVGWLRRNGYMNFAQIPETLRNVDTISNLRRTPSSWPLDALMSITQIKLLCFISETRSLRPDYSLTVARAYRKVAAYLLRKSRSLALLTRAYGLPTDSTRRKRVHDIQGLPFWAPDWSDFRVFDRDIRTSLSWVHYIILTEPPQLGYSRNFDASAGHGLELHTGSDDSILLASGIILATIGKVIVFNEAEMSREDFKKCLQFKLRDAWNISAPVLSGAKVIDCITQFVETTTAEQHALIGRTWEQSLTDGAAYLIQLLQDEETQVALPFQENRESILGSLKRRSIGGEPEDYAVLALKYCFSRCFFVTSTGHIGIGPSNTEVGDYVSVIMGGGVPYVLRSNGSNRHFVGESYVEGYMRGEALQECQQGSVQMAVLNIM</sequence>
<feature type="domain" description="Heterokaryon incompatibility" evidence="1">
    <location>
        <begin position="2"/>
        <end position="101"/>
    </location>
</feature>
<organism evidence="2 3">
    <name type="scientific">Moelleriella libera RCEF 2490</name>
    <dbReference type="NCBI Taxonomy" id="1081109"/>
    <lineage>
        <taxon>Eukaryota</taxon>
        <taxon>Fungi</taxon>
        <taxon>Dikarya</taxon>
        <taxon>Ascomycota</taxon>
        <taxon>Pezizomycotina</taxon>
        <taxon>Sordariomycetes</taxon>
        <taxon>Hypocreomycetidae</taxon>
        <taxon>Hypocreales</taxon>
        <taxon>Clavicipitaceae</taxon>
        <taxon>Moelleriella</taxon>
    </lineage>
</organism>
<accession>A0A168EPS8</accession>
<keyword evidence="3" id="KW-1185">Reference proteome</keyword>
<dbReference type="InterPro" id="IPR010730">
    <property type="entry name" value="HET"/>
</dbReference>
<name>A0A168EPS8_9HYPO</name>
<gene>
    <name evidence="2" type="ORF">AAL_02578</name>
</gene>
<protein>
    <submittedName>
        <fullName evidence="2">HET domain-containing protein</fullName>
    </submittedName>
</protein>
<proteinExistence type="predicted"/>
<dbReference type="Pfam" id="PF06985">
    <property type="entry name" value="HET"/>
    <property type="match status" value="1"/>
</dbReference>
<dbReference type="AlphaFoldDB" id="A0A168EPS8"/>
<evidence type="ECO:0000313" key="2">
    <source>
        <dbReference type="EMBL" id="KZZ99027.1"/>
    </source>
</evidence>
<evidence type="ECO:0000259" key="1">
    <source>
        <dbReference type="Pfam" id="PF06985"/>
    </source>
</evidence>
<dbReference type="EMBL" id="AZGY01000004">
    <property type="protein sequence ID" value="KZZ99027.1"/>
    <property type="molecule type" value="Genomic_DNA"/>
</dbReference>